<sequence>MAIGDIGAVIDTEEWRSGDIYLPFLSHAAGTIYLIFEAVNQTVRSISIDGAGNIGDEIDSLFLGAVGGPPRGAVHISGDVYAIAFLTSTQVVVKTFTCDSSGNLDDTGMDTINLAAKPANNGFYAHIIPSHKPNIFIVAYTDSAQDGWLATITINDDGSIDEPALNTWEIQPAQGRYPWIINISNNLFAVIISEATSNRSQITTFTVSDTGVMSSIQAYLFDGNTNSGNGGIILHVSGDVYAIFWQGADLDGWIYTLSITGAGVISTNIDTWEFVTTYGHNPQAYLA</sequence>
<name>X1TI89_9ZZZZ</name>
<feature type="non-terminal residue" evidence="1">
    <location>
        <position position="287"/>
    </location>
</feature>
<dbReference type="EMBL" id="BARW01007413">
    <property type="protein sequence ID" value="GAI87305.1"/>
    <property type="molecule type" value="Genomic_DNA"/>
</dbReference>
<accession>X1TI89</accession>
<evidence type="ECO:0000313" key="1">
    <source>
        <dbReference type="EMBL" id="GAI87305.1"/>
    </source>
</evidence>
<reference evidence="1" key="1">
    <citation type="journal article" date="2014" name="Front. Microbiol.">
        <title>High frequency of phylogenetically diverse reductive dehalogenase-homologous genes in deep subseafloor sedimentary metagenomes.</title>
        <authorList>
            <person name="Kawai M."/>
            <person name="Futagami T."/>
            <person name="Toyoda A."/>
            <person name="Takaki Y."/>
            <person name="Nishi S."/>
            <person name="Hori S."/>
            <person name="Arai W."/>
            <person name="Tsubouchi T."/>
            <person name="Morono Y."/>
            <person name="Uchiyama I."/>
            <person name="Ito T."/>
            <person name="Fujiyama A."/>
            <person name="Inagaki F."/>
            <person name="Takami H."/>
        </authorList>
    </citation>
    <scope>NUCLEOTIDE SEQUENCE</scope>
    <source>
        <strain evidence="1">Expedition CK06-06</strain>
    </source>
</reference>
<gene>
    <name evidence="1" type="ORF">S12H4_15438</name>
</gene>
<comment type="caution">
    <text evidence="1">The sequence shown here is derived from an EMBL/GenBank/DDBJ whole genome shotgun (WGS) entry which is preliminary data.</text>
</comment>
<organism evidence="1">
    <name type="scientific">marine sediment metagenome</name>
    <dbReference type="NCBI Taxonomy" id="412755"/>
    <lineage>
        <taxon>unclassified sequences</taxon>
        <taxon>metagenomes</taxon>
        <taxon>ecological metagenomes</taxon>
    </lineage>
</organism>
<dbReference type="AlphaFoldDB" id="X1TI89"/>
<protein>
    <submittedName>
        <fullName evidence="1">Uncharacterized protein</fullName>
    </submittedName>
</protein>
<proteinExistence type="predicted"/>